<reference evidence="2 3" key="1">
    <citation type="submission" date="2019-09" db="EMBL/GenBank/DDBJ databases">
        <title>Draft genome of the ectomycorrhizal ascomycete Sphaerosporella brunnea.</title>
        <authorList>
            <consortium name="DOE Joint Genome Institute"/>
            <person name="Benucci G.M."/>
            <person name="Marozzi G."/>
            <person name="Antonielli L."/>
            <person name="Sanchez S."/>
            <person name="Marco P."/>
            <person name="Wang X."/>
            <person name="Falini L.B."/>
            <person name="Barry K."/>
            <person name="Haridas S."/>
            <person name="Lipzen A."/>
            <person name="Labutti K."/>
            <person name="Grigoriev I.V."/>
            <person name="Murat C."/>
            <person name="Martin F."/>
            <person name="Albertini E."/>
            <person name="Donnini D."/>
            <person name="Bonito G."/>
        </authorList>
    </citation>
    <scope>NUCLEOTIDE SEQUENCE [LARGE SCALE GENOMIC DNA]</scope>
    <source>
        <strain evidence="2 3">Sb_GMNB300</strain>
    </source>
</reference>
<feature type="compositionally biased region" description="Polar residues" evidence="1">
    <location>
        <begin position="201"/>
        <end position="220"/>
    </location>
</feature>
<accession>A0A5J5ECG6</accession>
<feature type="non-terminal residue" evidence="2">
    <location>
        <position position="274"/>
    </location>
</feature>
<proteinExistence type="predicted"/>
<name>A0A5J5ECG6_9PEZI</name>
<dbReference type="OrthoDB" id="21471at2759"/>
<dbReference type="EMBL" id="VXIS01000590">
    <property type="protein sequence ID" value="KAA8892787.1"/>
    <property type="molecule type" value="Genomic_DNA"/>
</dbReference>
<comment type="caution">
    <text evidence="2">The sequence shown here is derived from an EMBL/GenBank/DDBJ whole genome shotgun (WGS) entry which is preliminary data.</text>
</comment>
<organism evidence="2 3">
    <name type="scientific">Sphaerosporella brunnea</name>
    <dbReference type="NCBI Taxonomy" id="1250544"/>
    <lineage>
        <taxon>Eukaryota</taxon>
        <taxon>Fungi</taxon>
        <taxon>Dikarya</taxon>
        <taxon>Ascomycota</taxon>
        <taxon>Pezizomycotina</taxon>
        <taxon>Pezizomycetes</taxon>
        <taxon>Pezizales</taxon>
        <taxon>Pyronemataceae</taxon>
        <taxon>Sphaerosporella</taxon>
    </lineage>
</organism>
<feature type="compositionally biased region" description="Polar residues" evidence="1">
    <location>
        <begin position="181"/>
        <end position="190"/>
    </location>
</feature>
<dbReference type="AlphaFoldDB" id="A0A5J5ECG6"/>
<protein>
    <submittedName>
        <fullName evidence="2">Uncharacterized protein</fullName>
    </submittedName>
</protein>
<sequence length="274" mass="30450">MGNSATKERSVSPDQPPASSMRRPGRSNGESSSHLGRLSALGSESYTARSSRSRHNLETSLFSLGTREHRERDREAEKAAKEARRKQREEERQRERERSRMEESIDGGFLVTHGVYSGTEDFKDRIVRHLMIQRRLSPFFKGLRDHDENWSDAQLYAAFHDLPIPGPDAEPPREEEPQPSTPTLGSSDSLTVPIATRSRSHSYASDTSNRSNNSTPSFGFSTARARAKTLSISSPKNPTAVANVAGPTEINDPSRFVDGRPIEAVLYKDAAECP</sequence>
<dbReference type="InParanoid" id="A0A5J5ECG6"/>
<evidence type="ECO:0000256" key="1">
    <source>
        <dbReference type="SAM" id="MobiDB-lite"/>
    </source>
</evidence>
<gene>
    <name evidence="2" type="ORF">FN846DRAFT_626080</name>
</gene>
<evidence type="ECO:0000313" key="3">
    <source>
        <dbReference type="Proteomes" id="UP000326924"/>
    </source>
</evidence>
<keyword evidence="3" id="KW-1185">Reference proteome</keyword>
<feature type="compositionally biased region" description="Basic and acidic residues" evidence="1">
    <location>
        <begin position="66"/>
        <end position="103"/>
    </location>
</feature>
<evidence type="ECO:0000313" key="2">
    <source>
        <dbReference type="EMBL" id="KAA8892787.1"/>
    </source>
</evidence>
<feature type="region of interest" description="Disordered" evidence="1">
    <location>
        <begin position="1"/>
        <end position="106"/>
    </location>
</feature>
<feature type="region of interest" description="Disordered" evidence="1">
    <location>
        <begin position="161"/>
        <end position="256"/>
    </location>
</feature>
<feature type="compositionally biased region" description="Basic and acidic residues" evidence="1">
    <location>
        <begin position="1"/>
        <end position="11"/>
    </location>
</feature>
<dbReference type="Proteomes" id="UP000326924">
    <property type="component" value="Unassembled WGS sequence"/>
</dbReference>